<dbReference type="InterPro" id="IPR002347">
    <property type="entry name" value="SDR_fam"/>
</dbReference>
<keyword evidence="4" id="KW-1185">Reference proteome</keyword>
<comment type="caution">
    <text evidence="3">The sequence shown here is derived from an EMBL/GenBank/DDBJ whole genome shotgun (WGS) entry which is preliminary data.</text>
</comment>
<dbReference type="EMBL" id="RBZN01000033">
    <property type="protein sequence ID" value="RKQ15147.1"/>
    <property type="molecule type" value="Genomic_DNA"/>
</dbReference>
<proteinExistence type="inferred from homology"/>
<dbReference type="PANTHER" id="PTHR24321">
    <property type="entry name" value="DEHYDROGENASES, SHORT CHAIN"/>
    <property type="match status" value="1"/>
</dbReference>
<dbReference type="PRINTS" id="PR00081">
    <property type="entry name" value="GDHRDH"/>
</dbReference>
<protein>
    <submittedName>
        <fullName evidence="3">SDR family oxidoreductase</fullName>
    </submittedName>
</protein>
<dbReference type="NCBIfam" id="NF005559">
    <property type="entry name" value="PRK07231.1"/>
    <property type="match status" value="1"/>
</dbReference>
<dbReference type="CDD" id="cd05233">
    <property type="entry name" value="SDR_c"/>
    <property type="match status" value="1"/>
</dbReference>
<dbReference type="GO" id="GO:0016491">
    <property type="term" value="F:oxidoreductase activity"/>
    <property type="evidence" value="ECO:0007669"/>
    <property type="project" value="UniProtKB-KW"/>
</dbReference>
<dbReference type="PRINTS" id="PR00080">
    <property type="entry name" value="SDRFAMILY"/>
</dbReference>
<dbReference type="PANTHER" id="PTHR24321:SF8">
    <property type="entry name" value="ESTRADIOL 17-BETA-DEHYDROGENASE 8-RELATED"/>
    <property type="match status" value="1"/>
</dbReference>
<dbReference type="RefSeq" id="WP_121215114.1">
    <property type="nucleotide sequence ID" value="NZ_RBZN01000033.1"/>
</dbReference>
<organism evidence="3 4">
    <name type="scientific">Ureibacillus endophyticus</name>
    <dbReference type="NCBI Taxonomy" id="1978490"/>
    <lineage>
        <taxon>Bacteria</taxon>
        <taxon>Bacillati</taxon>
        <taxon>Bacillota</taxon>
        <taxon>Bacilli</taxon>
        <taxon>Bacillales</taxon>
        <taxon>Caryophanaceae</taxon>
        <taxon>Ureibacillus</taxon>
    </lineage>
</organism>
<dbReference type="Pfam" id="PF13561">
    <property type="entry name" value="adh_short_C2"/>
    <property type="match status" value="1"/>
</dbReference>
<sequence length="252" mass="26346">MLLQDKVAIITGAAQGIGKATALLFAQHGAKVVVTDIQLEKAKETVSEINANNGEAIAFKVDITSAEDVEQVFEQTLATYGKVDIVVNNAGFMDNFSPVGDVQDENWSRVIDINLTGTMRMCRAAVQAFLPQQHGTIINLSSAAGVGGSPAGVAYTAAKHGIIGLTKNTAFMYADQGIRCNALAPGGVNTEMGTVFKNPHQLGQQKVGSGTMNAPKLAEAQDVANVILLVASEQGSFINGAVIPVDAGWLAY</sequence>
<reference evidence="3 4" key="1">
    <citation type="journal article" date="2016" name="Antonie Van Leeuwenhoek">
        <title>Lysinibacillus endophyticus sp. nov., an indole-3-acetic acid producing endophytic bacterium isolated from corn root (Zea mays cv. Xinken-5).</title>
        <authorList>
            <person name="Yu J."/>
            <person name="Guan X."/>
            <person name="Liu C."/>
            <person name="Xiang W."/>
            <person name="Yu Z."/>
            <person name="Liu X."/>
            <person name="Wang G."/>
        </authorList>
    </citation>
    <scope>NUCLEOTIDE SEQUENCE [LARGE SCALE GENOMIC DNA]</scope>
    <source>
        <strain evidence="3 4">DSM 100506</strain>
    </source>
</reference>
<dbReference type="SUPFAM" id="SSF51735">
    <property type="entry name" value="NAD(P)-binding Rossmann-fold domains"/>
    <property type="match status" value="1"/>
</dbReference>
<gene>
    <name evidence="3" type="ORF">D8M03_12400</name>
</gene>
<dbReference type="InterPro" id="IPR036291">
    <property type="entry name" value="NAD(P)-bd_dom_sf"/>
</dbReference>
<dbReference type="GO" id="GO:0008206">
    <property type="term" value="P:bile acid metabolic process"/>
    <property type="evidence" value="ECO:0007669"/>
    <property type="project" value="UniProtKB-ARBA"/>
</dbReference>
<evidence type="ECO:0000256" key="1">
    <source>
        <dbReference type="ARBA" id="ARBA00006484"/>
    </source>
</evidence>
<dbReference type="OrthoDB" id="9803333at2"/>
<dbReference type="Proteomes" id="UP000272238">
    <property type="component" value="Unassembled WGS sequence"/>
</dbReference>
<accession>A0A494YY55</accession>
<evidence type="ECO:0000256" key="2">
    <source>
        <dbReference type="ARBA" id="ARBA00023002"/>
    </source>
</evidence>
<evidence type="ECO:0000313" key="4">
    <source>
        <dbReference type="Proteomes" id="UP000272238"/>
    </source>
</evidence>
<dbReference type="PROSITE" id="PS00061">
    <property type="entry name" value="ADH_SHORT"/>
    <property type="match status" value="1"/>
</dbReference>
<evidence type="ECO:0000313" key="3">
    <source>
        <dbReference type="EMBL" id="RKQ15147.1"/>
    </source>
</evidence>
<dbReference type="Gene3D" id="3.40.50.720">
    <property type="entry name" value="NAD(P)-binding Rossmann-like Domain"/>
    <property type="match status" value="1"/>
</dbReference>
<dbReference type="AlphaFoldDB" id="A0A494YY55"/>
<keyword evidence="2" id="KW-0560">Oxidoreductase</keyword>
<dbReference type="InterPro" id="IPR020904">
    <property type="entry name" value="Sc_DH/Rdtase_CS"/>
</dbReference>
<name>A0A494YY55_9BACL</name>
<comment type="similarity">
    <text evidence="1">Belongs to the short-chain dehydrogenases/reductases (SDR) family.</text>
</comment>
<dbReference type="FunFam" id="3.40.50.720:FF:000084">
    <property type="entry name" value="Short-chain dehydrogenase reductase"/>
    <property type="match status" value="1"/>
</dbReference>